<keyword evidence="1" id="KW-0812">Transmembrane</keyword>
<gene>
    <name evidence="2" type="ORF">GCM10012289_27350</name>
</gene>
<dbReference type="Proteomes" id="UP000646523">
    <property type="component" value="Unassembled WGS sequence"/>
</dbReference>
<evidence type="ECO:0000313" key="3">
    <source>
        <dbReference type="Proteomes" id="UP000646523"/>
    </source>
</evidence>
<dbReference type="EMBL" id="BMNH01000006">
    <property type="protein sequence ID" value="GGO68481.1"/>
    <property type="molecule type" value="Genomic_DNA"/>
</dbReference>
<keyword evidence="1" id="KW-0472">Membrane</keyword>
<dbReference type="AlphaFoldDB" id="A0A917YWV9"/>
<comment type="caution">
    <text evidence="2">The sequence shown here is derived from an EMBL/GenBank/DDBJ whole genome shotgun (WGS) entry which is preliminary data.</text>
</comment>
<evidence type="ECO:0000313" key="2">
    <source>
        <dbReference type="EMBL" id="GGO68481.1"/>
    </source>
</evidence>
<feature type="transmembrane region" description="Helical" evidence="1">
    <location>
        <begin position="59"/>
        <end position="84"/>
    </location>
</feature>
<name>A0A917YWV9_9ACTN</name>
<evidence type="ECO:0000256" key="1">
    <source>
        <dbReference type="SAM" id="Phobius"/>
    </source>
</evidence>
<organism evidence="2 3">
    <name type="scientific">Nonomuraea cavernae</name>
    <dbReference type="NCBI Taxonomy" id="2045107"/>
    <lineage>
        <taxon>Bacteria</taxon>
        <taxon>Bacillati</taxon>
        <taxon>Actinomycetota</taxon>
        <taxon>Actinomycetes</taxon>
        <taxon>Streptosporangiales</taxon>
        <taxon>Streptosporangiaceae</taxon>
        <taxon>Nonomuraea</taxon>
    </lineage>
</organism>
<protein>
    <submittedName>
        <fullName evidence="2">Uncharacterized protein</fullName>
    </submittedName>
</protein>
<feature type="transmembrane region" description="Helical" evidence="1">
    <location>
        <begin position="150"/>
        <end position="172"/>
    </location>
</feature>
<feature type="transmembrane region" description="Helical" evidence="1">
    <location>
        <begin position="119"/>
        <end position="138"/>
    </location>
</feature>
<keyword evidence="1" id="KW-1133">Transmembrane helix</keyword>
<reference evidence="2" key="1">
    <citation type="journal article" date="2014" name="Int. J. Syst. Evol. Microbiol.">
        <title>Complete genome sequence of Corynebacterium casei LMG S-19264T (=DSM 44701T), isolated from a smear-ripened cheese.</title>
        <authorList>
            <consortium name="US DOE Joint Genome Institute (JGI-PGF)"/>
            <person name="Walter F."/>
            <person name="Albersmeier A."/>
            <person name="Kalinowski J."/>
            <person name="Ruckert C."/>
        </authorList>
    </citation>
    <scope>NUCLEOTIDE SEQUENCE</scope>
    <source>
        <strain evidence="2">CGMCC 4.7368</strain>
    </source>
</reference>
<keyword evidence="3" id="KW-1185">Reference proteome</keyword>
<reference evidence="2" key="2">
    <citation type="submission" date="2020-09" db="EMBL/GenBank/DDBJ databases">
        <authorList>
            <person name="Sun Q."/>
            <person name="Zhou Y."/>
        </authorList>
    </citation>
    <scope>NUCLEOTIDE SEQUENCE</scope>
    <source>
        <strain evidence="2">CGMCC 4.7368</strain>
    </source>
</reference>
<accession>A0A917YWV9</accession>
<feature type="transmembrane region" description="Helical" evidence="1">
    <location>
        <begin position="12"/>
        <end position="31"/>
    </location>
</feature>
<proteinExistence type="predicted"/>
<sequence>MGNLGDPRWQGIGVIVSTLIGMVGIISTIWVSRRTVEREKDAASPAVPGTTKTPWARQIAARVAGALLVWVMTYALFAGIWAVLAASMGFAPAMVFTPLFFLLSSPSAICALIAKSAMLGGFLGGGFPLGLYALEAAAQDTVQAPPLTWFVVFFILGGMLGALAATIAVTTARRLHVPLPRN</sequence>
<feature type="transmembrane region" description="Helical" evidence="1">
    <location>
        <begin position="90"/>
        <end position="112"/>
    </location>
</feature>